<keyword evidence="7" id="KW-1185">Reference proteome</keyword>
<keyword evidence="3" id="KW-0804">Transcription</keyword>
<name>A0ABW0TI20_9BACL</name>
<dbReference type="CDD" id="cd00090">
    <property type="entry name" value="HTH_ARSR"/>
    <property type="match status" value="1"/>
</dbReference>
<sequence length="122" mass="13421">MTIKEVCEVTTMHEEVVTRVQDSLPDLGAAVQIFKALADETRLKIAYSLTLEKEMCVCDVAAVIGSSVATASHHLRYLREQALAKSQRKGKMVYYSLADNHVHQLVKIAHEHAEEGAKDGGS</sequence>
<dbReference type="InterPro" id="IPR036388">
    <property type="entry name" value="WH-like_DNA-bd_sf"/>
</dbReference>
<dbReference type="PANTHER" id="PTHR43132:SF6">
    <property type="entry name" value="HTH-TYPE TRANSCRIPTIONAL REPRESSOR CZRA"/>
    <property type="match status" value="1"/>
</dbReference>
<dbReference type="RefSeq" id="WP_381431008.1">
    <property type="nucleotide sequence ID" value="NZ_JBHSNO010000003.1"/>
</dbReference>
<dbReference type="SMART" id="SM00418">
    <property type="entry name" value="HTH_ARSR"/>
    <property type="match status" value="1"/>
</dbReference>
<dbReference type="Gene3D" id="1.10.10.10">
    <property type="entry name" value="Winged helix-like DNA-binding domain superfamily/Winged helix DNA-binding domain"/>
    <property type="match status" value="1"/>
</dbReference>
<dbReference type="SUPFAM" id="SSF46785">
    <property type="entry name" value="Winged helix' DNA-binding domain"/>
    <property type="match status" value="1"/>
</dbReference>
<protein>
    <submittedName>
        <fullName evidence="6">ArsR/SmtB family transcription factor</fullName>
    </submittedName>
</protein>
<keyword evidence="1" id="KW-0805">Transcription regulation</keyword>
<dbReference type="PRINTS" id="PR00778">
    <property type="entry name" value="HTHARSR"/>
</dbReference>
<dbReference type="InterPro" id="IPR011991">
    <property type="entry name" value="ArsR-like_HTH"/>
</dbReference>
<evidence type="ECO:0000256" key="1">
    <source>
        <dbReference type="ARBA" id="ARBA00023015"/>
    </source>
</evidence>
<dbReference type="InterPro" id="IPR018334">
    <property type="entry name" value="ArsR_HTH"/>
</dbReference>
<dbReference type="Proteomes" id="UP001596109">
    <property type="component" value="Unassembled WGS sequence"/>
</dbReference>
<dbReference type="InterPro" id="IPR036390">
    <property type="entry name" value="WH_DNA-bd_sf"/>
</dbReference>
<dbReference type="Pfam" id="PF01022">
    <property type="entry name" value="HTH_5"/>
    <property type="match status" value="1"/>
</dbReference>
<accession>A0ABW0TI20</accession>
<dbReference type="PANTHER" id="PTHR43132">
    <property type="entry name" value="ARSENICAL RESISTANCE OPERON REPRESSOR ARSR-RELATED"/>
    <property type="match status" value="1"/>
</dbReference>
<keyword evidence="2" id="KW-0238">DNA-binding</keyword>
<evidence type="ECO:0000256" key="3">
    <source>
        <dbReference type="ARBA" id="ARBA00023163"/>
    </source>
</evidence>
<dbReference type="NCBIfam" id="NF033788">
    <property type="entry name" value="HTH_metalloreg"/>
    <property type="match status" value="1"/>
</dbReference>
<dbReference type="InterPro" id="IPR051011">
    <property type="entry name" value="Metal_resp_trans_reg"/>
</dbReference>
<reference evidence="7" key="1">
    <citation type="journal article" date="2019" name="Int. J. Syst. Evol. Microbiol.">
        <title>The Global Catalogue of Microorganisms (GCM) 10K type strain sequencing project: providing services to taxonomists for standard genome sequencing and annotation.</title>
        <authorList>
            <consortium name="The Broad Institute Genomics Platform"/>
            <consortium name="The Broad Institute Genome Sequencing Center for Infectious Disease"/>
            <person name="Wu L."/>
            <person name="Ma J."/>
        </authorList>
    </citation>
    <scope>NUCLEOTIDE SEQUENCE [LARGE SCALE GENOMIC DNA]</scope>
    <source>
        <strain evidence="7">CGMCC 4.1434</strain>
    </source>
</reference>
<dbReference type="PROSITE" id="PS50987">
    <property type="entry name" value="HTH_ARSR_2"/>
    <property type="match status" value="1"/>
</dbReference>
<evidence type="ECO:0000313" key="6">
    <source>
        <dbReference type="EMBL" id="MFC5588050.1"/>
    </source>
</evidence>
<gene>
    <name evidence="6" type="ORF">ACFPRA_03975</name>
</gene>
<evidence type="ECO:0000313" key="7">
    <source>
        <dbReference type="Proteomes" id="UP001596109"/>
    </source>
</evidence>
<keyword evidence="4" id="KW-0105">Cadmium resistance</keyword>
<comment type="caution">
    <text evidence="6">The sequence shown here is derived from an EMBL/GenBank/DDBJ whole genome shotgun (WGS) entry which is preliminary data.</text>
</comment>
<dbReference type="InterPro" id="IPR001845">
    <property type="entry name" value="HTH_ArsR_DNA-bd_dom"/>
</dbReference>
<feature type="domain" description="HTH arsR-type" evidence="5">
    <location>
        <begin position="24"/>
        <end position="117"/>
    </location>
</feature>
<dbReference type="PROSITE" id="PS00846">
    <property type="entry name" value="HTH_ARSR_1"/>
    <property type="match status" value="1"/>
</dbReference>
<dbReference type="EMBL" id="JBHSNO010000003">
    <property type="protein sequence ID" value="MFC5588050.1"/>
    <property type="molecule type" value="Genomic_DNA"/>
</dbReference>
<organism evidence="6 7">
    <name type="scientific">Sporosarcina soli</name>
    <dbReference type="NCBI Taxonomy" id="334736"/>
    <lineage>
        <taxon>Bacteria</taxon>
        <taxon>Bacillati</taxon>
        <taxon>Bacillota</taxon>
        <taxon>Bacilli</taxon>
        <taxon>Bacillales</taxon>
        <taxon>Caryophanaceae</taxon>
        <taxon>Sporosarcina</taxon>
    </lineage>
</organism>
<proteinExistence type="predicted"/>
<evidence type="ECO:0000256" key="2">
    <source>
        <dbReference type="ARBA" id="ARBA00023125"/>
    </source>
</evidence>
<evidence type="ECO:0000259" key="5">
    <source>
        <dbReference type="PROSITE" id="PS50987"/>
    </source>
</evidence>
<evidence type="ECO:0000256" key="4">
    <source>
        <dbReference type="ARBA" id="ARBA00043263"/>
    </source>
</evidence>